<accession>A0A2M9WIH0</accession>
<proteinExistence type="predicted"/>
<dbReference type="Proteomes" id="UP000232062">
    <property type="component" value="Unassembled WGS sequence"/>
</dbReference>
<comment type="caution">
    <text evidence="1">The sequence shown here is derived from an EMBL/GenBank/DDBJ whole genome shotgun (WGS) entry which is preliminary data.</text>
</comment>
<evidence type="ECO:0000313" key="1">
    <source>
        <dbReference type="EMBL" id="PJZ07343.1"/>
    </source>
</evidence>
<dbReference type="AlphaFoldDB" id="A0A2M9WIH0"/>
<name>A0A2M9WIH0_9GAMM</name>
<sequence>MTDSGSKAVAPPHRGIHSNVVILAGRRNAGCLPVNEVQLPSSANLRWLLADAPPHRGIRSDFENVCGAGCLPVNEVQLPSSAFRLVATQESDC</sequence>
<reference evidence="1 2" key="1">
    <citation type="submission" date="2017-11" db="EMBL/GenBank/DDBJ databases">
        <title>The genome sequence of Pantoea rodasii DSM 26611.</title>
        <authorList>
            <person name="Gao J."/>
            <person name="Mao X."/>
            <person name="Sun J."/>
        </authorList>
    </citation>
    <scope>NUCLEOTIDE SEQUENCE [LARGE SCALE GENOMIC DNA]</scope>
    <source>
        <strain evidence="1 2">DSM 26611</strain>
    </source>
</reference>
<evidence type="ECO:0000313" key="2">
    <source>
        <dbReference type="Proteomes" id="UP000232062"/>
    </source>
</evidence>
<protein>
    <submittedName>
        <fullName evidence="1">Uncharacterized protein</fullName>
    </submittedName>
</protein>
<organism evidence="1 2">
    <name type="scientific">Pantoea rodasii</name>
    <dbReference type="NCBI Taxonomy" id="1076549"/>
    <lineage>
        <taxon>Bacteria</taxon>
        <taxon>Pseudomonadati</taxon>
        <taxon>Pseudomonadota</taxon>
        <taxon>Gammaproteobacteria</taxon>
        <taxon>Enterobacterales</taxon>
        <taxon>Erwiniaceae</taxon>
        <taxon>Pantoea</taxon>
    </lineage>
</organism>
<keyword evidence="2" id="KW-1185">Reference proteome</keyword>
<gene>
    <name evidence="1" type="ORF">PRCB_01380</name>
</gene>
<dbReference type="EMBL" id="PIQI01000003">
    <property type="protein sequence ID" value="PJZ07343.1"/>
    <property type="molecule type" value="Genomic_DNA"/>
</dbReference>